<dbReference type="EMBL" id="MT774410">
    <property type="protein sequence ID" value="QOR57814.1"/>
    <property type="molecule type" value="Genomic_DNA"/>
</dbReference>
<dbReference type="RefSeq" id="YP_010113454.1">
    <property type="nucleotide sequence ID" value="NC_055903.1"/>
</dbReference>
<evidence type="ECO:0000313" key="2">
    <source>
        <dbReference type="Proteomes" id="UP000594103"/>
    </source>
</evidence>
<reference evidence="1 2" key="1">
    <citation type="submission" date="2020-07" db="EMBL/GenBank/DDBJ databases">
        <title>Taxonomic proposal: Crassvirales, a new order of highly abundant and diverse bacterial viruses.</title>
        <authorList>
            <person name="Shkoporov A.N."/>
            <person name="Stockdale S.R."/>
            <person name="Guerin E."/>
            <person name="Ross R.P."/>
            <person name="Hill C."/>
        </authorList>
    </citation>
    <scope>NUCLEOTIDE SEQUENCE [LARGE SCALE GENOMIC DNA]</scope>
</reference>
<keyword evidence="2" id="KW-1185">Reference proteome</keyword>
<accession>A0A7M1RUJ8</accession>
<dbReference type="KEGG" id="vg:65131979"/>
<proteinExistence type="predicted"/>
<organism evidence="1 2">
    <name type="scientific">uncultured phage cr272_1</name>
    <dbReference type="NCBI Taxonomy" id="2772094"/>
    <lineage>
        <taxon>Viruses</taxon>
        <taxon>Duplodnaviria</taxon>
        <taxon>Heunggongvirae</taxon>
        <taxon>Uroviricota</taxon>
        <taxon>Caudoviricetes</taxon>
        <taxon>Crassvirales</taxon>
        <taxon>Suoliviridae</taxon>
        <taxon>Oafivirinae</taxon>
        <taxon>Buhlduvirus</taxon>
        <taxon>Buhlduvirus porcinus</taxon>
    </lineage>
</organism>
<dbReference type="Proteomes" id="UP000594103">
    <property type="component" value="Segment"/>
</dbReference>
<evidence type="ECO:0000313" key="1">
    <source>
        <dbReference type="EMBL" id="QOR57814.1"/>
    </source>
</evidence>
<name>A0A7M1RUJ8_9CAUD</name>
<protein>
    <submittedName>
        <fullName evidence="1">Terminase</fullName>
    </submittedName>
</protein>
<dbReference type="Gene3D" id="3.40.50.300">
    <property type="entry name" value="P-loop containing nucleotide triphosphate hydrolases"/>
    <property type="match status" value="1"/>
</dbReference>
<dbReference type="InterPro" id="IPR027417">
    <property type="entry name" value="P-loop_NTPase"/>
</dbReference>
<sequence>MVDFNKKIYNTDKFRQSAIFFQEHGCYTLAPRGTTDYIKFWEQETNRCLNGYVAPDGDTITGYHYFYLNYSPIMKLDQVEYTDKFGNKRTRRERILGFPRFWDYDYYYFNAIEEAELQGKHMATLKCRQRGYSFKGASMLVRNYELIKGSKNFAVASEQKFLVGDGLLTKAWLIMDFVDKHTAWSKQRLTSTRMERVSGYKVTDEFGKQTEQGYQSSITGITLKNDPERLRGTRGKLVLFEEGGKFPNLETAWRVEQPAVETDDGEAFGLMCLFGTGGTEGGSFDGLKNIFYNPEAFNVLSFDNIWDDGRDNTKCGFFVPSWSNMEGNDENGNPKYMDKDGNSLKELAMEELIKQRNIVKDGGASQSSIDRFISERPLKPQEAVLELGKNIFPRKLLMDQLTKIRTNKKILSMKHIVDLSWDGNGGVKATEKKSGDITTYHLKKDDKPEGSIVIWEYPINDPPFGLYIGGCDPYDHDESFTNSLGSTFIFKRVRAGEAWNDVIVAEYTGRPATAEEYYENVRKLLIFYNARLLFENERKGIYPYFTNKHCDYLLADLPDKVISEIFKDSKVQRRKGCHMTNSIRAYGEGLILEWLMDEYEEGHPNIERIYSEALLEELIENDGVRNVDRVIALCMVMLYREELYQVKVRAAKEENKLVELFSMPLFGKQWFATDATENDQPLFSF</sequence>
<dbReference type="GeneID" id="65131979"/>